<keyword evidence="3" id="KW-0378">Hydrolase</keyword>
<name>H1XU84_CALAY</name>
<accession>H1XU84</accession>
<sequence>MRIIKIPVGPFEVNCYIVVDEESNRCFLIDPGDEPEKIIKAIEEHHLTPTRVINTHNHIDHARHLYEIKQQFKIPFYIHEADLPLLEALKEQALFFGLNCSSVPEVDGFLEDGEEFEFGNQSVKILHTPGHSPGSVSVYLDGHVFVGDVLFKGSIGRTDLYGGNYNVLLESIKNKLLTLPEATVVHAGHGEDTTIGDEKRNNPFLRTM</sequence>
<dbReference type="KEGG" id="caby:Cabys_723"/>
<dbReference type="HOGENOM" id="CLU_030571_5_4_0"/>
<dbReference type="Pfam" id="PF00753">
    <property type="entry name" value="Lactamase_B"/>
    <property type="match status" value="1"/>
</dbReference>
<evidence type="ECO:0000256" key="2">
    <source>
        <dbReference type="ARBA" id="ARBA00022723"/>
    </source>
</evidence>
<dbReference type="Gene3D" id="3.60.15.10">
    <property type="entry name" value="Ribonuclease Z/Hydroxyacylglutathione hydrolase-like"/>
    <property type="match status" value="1"/>
</dbReference>
<evidence type="ECO:0000256" key="3">
    <source>
        <dbReference type="ARBA" id="ARBA00022801"/>
    </source>
</evidence>
<dbReference type="PANTHER" id="PTHR46233:SF3">
    <property type="entry name" value="HYDROXYACYLGLUTATHIONE HYDROLASE GLOC"/>
    <property type="match status" value="1"/>
</dbReference>
<reference evidence="7 8" key="1">
    <citation type="submission" date="2011-09" db="EMBL/GenBank/DDBJ databases">
        <title>The permanent draft genome of Caldithrix abyssi DSM 13497.</title>
        <authorList>
            <consortium name="US DOE Joint Genome Institute (JGI-PGF)"/>
            <person name="Lucas S."/>
            <person name="Han J."/>
            <person name="Lapidus A."/>
            <person name="Bruce D."/>
            <person name="Goodwin L."/>
            <person name="Pitluck S."/>
            <person name="Peters L."/>
            <person name="Kyrpides N."/>
            <person name="Mavromatis K."/>
            <person name="Ivanova N."/>
            <person name="Mikhailova N."/>
            <person name="Chertkov O."/>
            <person name="Detter J.C."/>
            <person name="Tapia R."/>
            <person name="Han C."/>
            <person name="Land M."/>
            <person name="Hauser L."/>
            <person name="Markowitz V."/>
            <person name="Cheng J.-F."/>
            <person name="Hugenholtz P."/>
            <person name="Woyke T."/>
            <person name="Wu D."/>
            <person name="Spring S."/>
            <person name="Brambilla E."/>
            <person name="Klenk H.-P."/>
            <person name="Eisen J.A."/>
        </authorList>
    </citation>
    <scope>NUCLEOTIDE SEQUENCE [LARGE SCALE GENOMIC DNA]</scope>
    <source>
        <strain evidence="7 8">DSM 13497</strain>
    </source>
</reference>
<evidence type="ECO:0000313" key="7">
    <source>
        <dbReference type="EMBL" id="EHO41574.1"/>
    </source>
</evidence>
<dbReference type="InterPro" id="IPR001279">
    <property type="entry name" value="Metallo-B-lactamas"/>
</dbReference>
<dbReference type="OrthoDB" id="9784009at2"/>
<dbReference type="EMBL" id="CM001402">
    <property type="protein sequence ID" value="EHO41574.1"/>
    <property type="molecule type" value="Genomic_DNA"/>
</dbReference>
<evidence type="ECO:0000313" key="9">
    <source>
        <dbReference type="Proteomes" id="UP000183868"/>
    </source>
</evidence>
<dbReference type="InterPro" id="IPR051453">
    <property type="entry name" value="MBL_Glyoxalase_II"/>
</dbReference>
<dbReference type="Proteomes" id="UP000004671">
    <property type="component" value="Chromosome"/>
</dbReference>
<dbReference type="InParanoid" id="H1XU84"/>
<keyword evidence="4" id="KW-0862">Zinc</keyword>
<dbReference type="SMART" id="SM00849">
    <property type="entry name" value="Lactamase_B"/>
    <property type="match status" value="1"/>
</dbReference>
<dbReference type="GO" id="GO:0046872">
    <property type="term" value="F:metal ion binding"/>
    <property type="evidence" value="ECO:0007669"/>
    <property type="project" value="UniProtKB-KW"/>
</dbReference>
<reference evidence="6 9" key="2">
    <citation type="submission" date="2016-11" db="EMBL/GenBank/DDBJ databases">
        <title>Genomic analysis of Caldithrix abyssi and proposal of a novel bacterial phylum Caldithrichaeota.</title>
        <authorList>
            <person name="Kublanov I."/>
            <person name="Sigalova O."/>
            <person name="Gavrilov S."/>
            <person name="Lebedinsky A."/>
            <person name="Ivanova N."/>
            <person name="Daum C."/>
            <person name="Reddy T."/>
            <person name="Klenk H.P."/>
            <person name="Goker M."/>
            <person name="Reva O."/>
            <person name="Miroshnichenko M."/>
            <person name="Kyprides N."/>
            <person name="Woyke T."/>
            <person name="Gelfand M."/>
        </authorList>
    </citation>
    <scope>NUCLEOTIDE SEQUENCE [LARGE SCALE GENOMIC DNA]</scope>
    <source>
        <strain evidence="6 9">LF13</strain>
    </source>
</reference>
<dbReference type="SUPFAM" id="SSF56281">
    <property type="entry name" value="Metallo-hydrolase/oxidoreductase"/>
    <property type="match status" value="1"/>
</dbReference>
<keyword evidence="2" id="KW-0479">Metal-binding</keyword>
<dbReference type="eggNOG" id="COG0491">
    <property type="taxonomic scope" value="Bacteria"/>
</dbReference>
<evidence type="ECO:0000259" key="5">
    <source>
        <dbReference type="SMART" id="SM00849"/>
    </source>
</evidence>
<dbReference type="CDD" id="cd06262">
    <property type="entry name" value="metallo-hydrolase-like_MBL-fold"/>
    <property type="match status" value="1"/>
</dbReference>
<dbReference type="FunCoup" id="H1XU84">
    <property type="interactions" value="477"/>
</dbReference>
<evidence type="ECO:0000313" key="6">
    <source>
        <dbReference type="EMBL" id="APF17474.1"/>
    </source>
</evidence>
<protein>
    <submittedName>
        <fullName evidence="7">Beta-lactamase domain protein</fullName>
    </submittedName>
    <submittedName>
        <fullName evidence="6">Glyoxylase, beta-lactamase superfamily II</fullName>
    </submittedName>
</protein>
<evidence type="ECO:0000313" key="8">
    <source>
        <dbReference type="Proteomes" id="UP000004671"/>
    </source>
</evidence>
<evidence type="ECO:0000256" key="4">
    <source>
        <dbReference type="ARBA" id="ARBA00022833"/>
    </source>
</evidence>
<dbReference type="PaxDb" id="880073-Calab_1960"/>
<keyword evidence="8" id="KW-1185">Reference proteome</keyword>
<dbReference type="EMBL" id="CP018099">
    <property type="protein sequence ID" value="APF17474.1"/>
    <property type="molecule type" value="Genomic_DNA"/>
</dbReference>
<dbReference type="RefSeq" id="WP_006928739.1">
    <property type="nucleotide sequence ID" value="NZ_CM001402.1"/>
</dbReference>
<dbReference type="Proteomes" id="UP000183868">
    <property type="component" value="Chromosome"/>
</dbReference>
<organism evidence="7 8">
    <name type="scientific">Caldithrix abyssi DSM 13497</name>
    <dbReference type="NCBI Taxonomy" id="880073"/>
    <lineage>
        <taxon>Bacteria</taxon>
        <taxon>Pseudomonadati</taxon>
        <taxon>Calditrichota</taxon>
        <taxon>Calditrichia</taxon>
        <taxon>Calditrichales</taxon>
        <taxon>Calditrichaceae</taxon>
        <taxon>Caldithrix</taxon>
    </lineage>
</organism>
<dbReference type="STRING" id="880073.Cabys_723"/>
<dbReference type="PANTHER" id="PTHR46233">
    <property type="entry name" value="HYDROXYACYLGLUTATHIONE HYDROLASE GLOC"/>
    <property type="match status" value="1"/>
</dbReference>
<dbReference type="AlphaFoldDB" id="H1XU84"/>
<dbReference type="GO" id="GO:0016787">
    <property type="term" value="F:hydrolase activity"/>
    <property type="evidence" value="ECO:0007669"/>
    <property type="project" value="UniProtKB-KW"/>
</dbReference>
<gene>
    <name evidence="6" type="ORF">Cabys_723</name>
    <name evidence="7" type="ORF">Calab_1960</name>
</gene>
<evidence type="ECO:0000256" key="1">
    <source>
        <dbReference type="ARBA" id="ARBA00001947"/>
    </source>
</evidence>
<proteinExistence type="predicted"/>
<comment type="cofactor">
    <cofactor evidence="1">
        <name>Zn(2+)</name>
        <dbReference type="ChEBI" id="CHEBI:29105"/>
    </cofactor>
</comment>
<dbReference type="InterPro" id="IPR036866">
    <property type="entry name" value="RibonucZ/Hydroxyglut_hydro"/>
</dbReference>
<feature type="domain" description="Metallo-beta-lactamase" evidence="5">
    <location>
        <begin position="12"/>
        <end position="189"/>
    </location>
</feature>